<keyword evidence="7" id="KW-1185">Reference proteome</keyword>
<evidence type="ECO:0000256" key="1">
    <source>
        <dbReference type="ARBA" id="ARBA00005695"/>
    </source>
</evidence>
<dbReference type="AlphaFoldDB" id="A0A2S6GEI3"/>
<name>A0A2S6GEI3_9PSEU</name>
<dbReference type="GO" id="GO:0015833">
    <property type="term" value="P:peptide transport"/>
    <property type="evidence" value="ECO:0007669"/>
    <property type="project" value="TreeGrafter"/>
</dbReference>
<dbReference type="GO" id="GO:1904680">
    <property type="term" value="F:peptide transmembrane transporter activity"/>
    <property type="evidence" value="ECO:0007669"/>
    <property type="project" value="TreeGrafter"/>
</dbReference>
<feature type="chain" id="PRO_5015615753" evidence="4">
    <location>
        <begin position="32"/>
        <end position="508"/>
    </location>
</feature>
<dbReference type="EMBL" id="PTIX01000026">
    <property type="protein sequence ID" value="PPK63639.1"/>
    <property type="molecule type" value="Genomic_DNA"/>
</dbReference>
<gene>
    <name evidence="6" type="ORF">CLV40_12646</name>
</gene>
<proteinExistence type="inferred from homology"/>
<dbReference type="GO" id="GO:0042597">
    <property type="term" value="C:periplasmic space"/>
    <property type="evidence" value="ECO:0007669"/>
    <property type="project" value="UniProtKB-ARBA"/>
</dbReference>
<dbReference type="SUPFAM" id="SSF53850">
    <property type="entry name" value="Periplasmic binding protein-like II"/>
    <property type="match status" value="1"/>
</dbReference>
<sequence length="508" mass="53401">MRIMKRAAALVAAVVLAAALPACSSSRGATADDTLVVALPAPPESLNPAHNGSGAQGIVHWLSYEPLIRAKSDGSFAPALATEWGYVGTGNTEFAMTIRDGVDYADGTRVEVAHVVDTIKYYLGSPGPMKPFLTGITDVTASGRQVTVKLSTPNPILPYVFSQLVNWGDVISPAGLSMPDRLTTQTFGAGPYTLDTATTVAGDHYTFVKNAHYWNPSAQRFAKVVVRVIPDPNTATQALASGQVDVNLNATATLADQARGMGARVLEGNPGVLALYLVDRAGETTPAMGDVRVRQALNHAVDRAAIAKALGAGFSPVGQIAADGTDGYDPALESRYPYDPDKARSLLGGEVRFDLVDLLTFGMNTASQAVSAQLAKVGVTATIHTDGNDLNRFVADLTSREFAAVTFRLNTPLFASALFNITGTTSPLNPFQSRDPEVEAAFHALASAPAEGQEAAAKAFNRVVVEKAWFLPVATVQNYAFAKGVANLGEFAPNGALDVLDWAPEAGR</sequence>
<dbReference type="PANTHER" id="PTHR30290:SF9">
    <property type="entry name" value="OLIGOPEPTIDE-BINDING PROTEIN APPA"/>
    <property type="match status" value="1"/>
</dbReference>
<feature type="signal peptide" evidence="4">
    <location>
        <begin position="1"/>
        <end position="31"/>
    </location>
</feature>
<comment type="similarity">
    <text evidence="1">Belongs to the bacterial solute-binding protein 5 family.</text>
</comment>
<evidence type="ECO:0000256" key="2">
    <source>
        <dbReference type="ARBA" id="ARBA00022448"/>
    </source>
</evidence>
<dbReference type="Gene3D" id="3.40.190.10">
    <property type="entry name" value="Periplasmic binding protein-like II"/>
    <property type="match status" value="1"/>
</dbReference>
<evidence type="ECO:0000313" key="7">
    <source>
        <dbReference type="Proteomes" id="UP000239203"/>
    </source>
</evidence>
<protein>
    <submittedName>
        <fullName evidence="6">Peptide/nickel transport system substrate-binding protein</fullName>
    </submittedName>
</protein>
<organism evidence="6 7">
    <name type="scientific">Actinokineospora auranticolor</name>
    <dbReference type="NCBI Taxonomy" id="155976"/>
    <lineage>
        <taxon>Bacteria</taxon>
        <taxon>Bacillati</taxon>
        <taxon>Actinomycetota</taxon>
        <taxon>Actinomycetes</taxon>
        <taxon>Pseudonocardiales</taxon>
        <taxon>Pseudonocardiaceae</taxon>
        <taxon>Actinokineospora</taxon>
    </lineage>
</organism>
<keyword evidence="2" id="KW-0813">Transport</keyword>
<reference evidence="6 7" key="1">
    <citation type="submission" date="2018-02" db="EMBL/GenBank/DDBJ databases">
        <title>Genomic Encyclopedia of Archaeal and Bacterial Type Strains, Phase II (KMG-II): from individual species to whole genera.</title>
        <authorList>
            <person name="Goeker M."/>
        </authorList>
    </citation>
    <scope>NUCLEOTIDE SEQUENCE [LARGE SCALE GENOMIC DNA]</scope>
    <source>
        <strain evidence="6 7">YU 961-1</strain>
    </source>
</reference>
<dbReference type="InterPro" id="IPR000914">
    <property type="entry name" value="SBP_5_dom"/>
</dbReference>
<accession>A0A2S6GEI3</accession>
<evidence type="ECO:0000256" key="4">
    <source>
        <dbReference type="SAM" id="SignalP"/>
    </source>
</evidence>
<dbReference type="Proteomes" id="UP000239203">
    <property type="component" value="Unassembled WGS sequence"/>
</dbReference>
<dbReference type="InterPro" id="IPR030678">
    <property type="entry name" value="Peptide/Ni-bd"/>
</dbReference>
<dbReference type="Gene3D" id="3.10.105.10">
    <property type="entry name" value="Dipeptide-binding Protein, Domain 3"/>
    <property type="match status" value="1"/>
</dbReference>
<evidence type="ECO:0000259" key="5">
    <source>
        <dbReference type="Pfam" id="PF00496"/>
    </source>
</evidence>
<dbReference type="GO" id="GO:0043190">
    <property type="term" value="C:ATP-binding cassette (ABC) transporter complex"/>
    <property type="evidence" value="ECO:0007669"/>
    <property type="project" value="InterPro"/>
</dbReference>
<evidence type="ECO:0000313" key="6">
    <source>
        <dbReference type="EMBL" id="PPK63639.1"/>
    </source>
</evidence>
<feature type="domain" description="Solute-binding protein family 5" evidence="5">
    <location>
        <begin position="76"/>
        <end position="410"/>
    </location>
</feature>
<dbReference type="InterPro" id="IPR039424">
    <property type="entry name" value="SBP_5"/>
</dbReference>
<dbReference type="PANTHER" id="PTHR30290">
    <property type="entry name" value="PERIPLASMIC BINDING COMPONENT OF ABC TRANSPORTER"/>
    <property type="match status" value="1"/>
</dbReference>
<keyword evidence="3 4" id="KW-0732">Signal</keyword>
<comment type="caution">
    <text evidence="6">The sequence shown here is derived from an EMBL/GenBank/DDBJ whole genome shotgun (WGS) entry which is preliminary data.</text>
</comment>
<dbReference type="Pfam" id="PF00496">
    <property type="entry name" value="SBP_bac_5"/>
    <property type="match status" value="1"/>
</dbReference>
<evidence type="ECO:0000256" key="3">
    <source>
        <dbReference type="ARBA" id="ARBA00022729"/>
    </source>
</evidence>
<dbReference type="PIRSF" id="PIRSF002741">
    <property type="entry name" value="MppA"/>
    <property type="match status" value="1"/>
</dbReference>